<sequence length="252" mass="27208">MKSNKKKLISTAITSGFILAAITIPSNAFAIDLGGQLDNFFNQTFGYINGYFNEVANQLKEEVDKSWGNLQKDAQAAIEESKGNMGIPDPTAASQKLADKLQEKGGIAAESSTIIGAVEAGKQLERDSTRATVASVLGKEGQQRTQSEIDATNKTVGEAQQLAEDAQNMDASQDVLKAIAAQNAQIVSMLGQVRTDGLQARHDAQQTNLMLNQIAESQAEQNRARRVLTTGMTSQYLELTGWSRLDPAYVKK</sequence>
<dbReference type="EMBL" id="JACJST010000010">
    <property type="protein sequence ID" value="MBD2568802.1"/>
    <property type="molecule type" value="Genomic_DNA"/>
</dbReference>
<evidence type="ECO:0000313" key="2">
    <source>
        <dbReference type="EMBL" id="MBD2568802.1"/>
    </source>
</evidence>
<dbReference type="RefSeq" id="WP_190715006.1">
    <property type="nucleotide sequence ID" value="NZ_JACJST010000010.1"/>
</dbReference>
<name>A0ABR8FGE8_9NOST</name>
<reference evidence="2 3" key="1">
    <citation type="journal article" date="2020" name="ISME J.">
        <title>Comparative genomics reveals insights into cyanobacterial evolution and habitat adaptation.</title>
        <authorList>
            <person name="Chen M.Y."/>
            <person name="Teng W.K."/>
            <person name="Zhao L."/>
            <person name="Hu C.X."/>
            <person name="Zhou Y.K."/>
            <person name="Han B.P."/>
            <person name="Song L.R."/>
            <person name="Shu W.S."/>
        </authorList>
    </citation>
    <scope>NUCLEOTIDE SEQUENCE [LARGE SCALE GENOMIC DNA]</scope>
    <source>
        <strain evidence="2 3">FACHB-196</strain>
    </source>
</reference>
<evidence type="ECO:0008006" key="4">
    <source>
        <dbReference type="Google" id="ProtNLM"/>
    </source>
</evidence>
<keyword evidence="3" id="KW-1185">Reference proteome</keyword>
<feature type="signal peptide" evidence="1">
    <location>
        <begin position="1"/>
        <end position="30"/>
    </location>
</feature>
<proteinExistence type="predicted"/>
<feature type="chain" id="PRO_5045518481" description="P-type conjugative transfer protein TrbJ" evidence="1">
    <location>
        <begin position="31"/>
        <end position="252"/>
    </location>
</feature>
<organism evidence="2 3">
    <name type="scientific">Anabaena lutea FACHB-196</name>
    <dbReference type="NCBI Taxonomy" id="2692881"/>
    <lineage>
        <taxon>Bacteria</taxon>
        <taxon>Bacillati</taxon>
        <taxon>Cyanobacteriota</taxon>
        <taxon>Cyanophyceae</taxon>
        <taxon>Nostocales</taxon>
        <taxon>Nostocaceae</taxon>
        <taxon>Anabaena</taxon>
    </lineage>
</organism>
<comment type="caution">
    <text evidence="2">The sequence shown here is derived from an EMBL/GenBank/DDBJ whole genome shotgun (WGS) entry which is preliminary data.</text>
</comment>
<evidence type="ECO:0000313" key="3">
    <source>
        <dbReference type="Proteomes" id="UP000640531"/>
    </source>
</evidence>
<gene>
    <name evidence="2" type="ORF">H6G59_13005</name>
</gene>
<dbReference type="Proteomes" id="UP000640531">
    <property type="component" value="Unassembled WGS sequence"/>
</dbReference>
<protein>
    <recommendedName>
        <fullName evidence="4">P-type conjugative transfer protein TrbJ</fullName>
    </recommendedName>
</protein>
<accession>A0ABR8FGE8</accession>
<evidence type="ECO:0000256" key="1">
    <source>
        <dbReference type="SAM" id="SignalP"/>
    </source>
</evidence>
<keyword evidence="1" id="KW-0732">Signal</keyword>